<evidence type="ECO:0000313" key="1">
    <source>
        <dbReference type="EMBL" id="WGI25680.1"/>
    </source>
</evidence>
<proteinExistence type="predicted"/>
<evidence type="ECO:0000313" key="2">
    <source>
        <dbReference type="Proteomes" id="UP001179830"/>
    </source>
</evidence>
<dbReference type="Proteomes" id="UP001179830">
    <property type="component" value="Chromosome"/>
</dbReference>
<keyword evidence="2" id="KW-1185">Reference proteome</keyword>
<protein>
    <submittedName>
        <fullName evidence="1">Uncharacterized protein</fullName>
    </submittedName>
</protein>
<dbReference type="RefSeq" id="WP_280105379.1">
    <property type="nucleotide sequence ID" value="NZ_CP122961.1"/>
</dbReference>
<gene>
    <name evidence="1" type="ORF">QEN58_01085</name>
</gene>
<name>A0ABY8LML2_9GAMM</name>
<reference evidence="1" key="1">
    <citation type="submission" date="2023-04" db="EMBL/GenBank/DDBJ databases">
        <title>Complete genome sequence of Halomonas alkaliantarctica MSP3 isolated from marine sediment, Jeju Island.</title>
        <authorList>
            <person name="Park S.-J."/>
        </authorList>
    </citation>
    <scope>NUCLEOTIDE SEQUENCE</scope>
    <source>
        <strain evidence="1">MSP3</strain>
    </source>
</reference>
<organism evidence="1 2">
    <name type="scientific">Halomonas alkaliantarctica</name>
    <dbReference type="NCBI Taxonomy" id="232346"/>
    <lineage>
        <taxon>Bacteria</taxon>
        <taxon>Pseudomonadati</taxon>
        <taxon>Pseudomonadota</taxon>
        <taxon>Gammaproteobacteria</taxon>
        <taxon>Oceanospirillales</taxon>
        <taxon>Halomonadaceae</taxon>
        <taxon>Halomonas</taxon>
    </lineage>
</organism>
<dbReference type="EMBL" id="CP122961">
    <property type="protein sequence ID" value="WGI25680.1"/>
    <property type="molecule type" value="Genomic_DNA"/>
</dbReference>
<sequence length="80" mass="9007">MQLLSFSHFEIFHQKLSEWANSKKEGREPKNEQDVKGHLAHSLVAAQGGAVHQTKEWGDAKRPSHENGVVFLRAQFAISV</sequence>
<accession>A0ABY8LML2</accession>